<accession>X8AME7</accession>
<keyword evidence="2" id="KW-0472">Membrane</keyword>
<evidence type="ECO:0000256" key="2">
    <source>
        <dbReference type="SAM" id="Phobius"/>
    </source>
</evidence>
<dbReference type="EMBL" id="JAOB01000048">
    <property type="protein sequence ID" value="EUA33082.1"/>
    <property type="molecule type" value="Genomic_DNA"/>
</dbReference>
<keyword evidence="2" id="KW-1133">Transmembrane helix</keyword>
<feature type="compositionally biased region" description="Low complexity" evidence="1">
    <location>
        <begin position="94"/>
        <end position="108"/>
    </location>
</feature>
<name>X8AME7_MYCXE</name>
<reference evidence="3" key="1">
    <citation type="submission" date="2014-01" db="EMBL/GenBank/DDBJ databases">
        <authorList>
            <person name="Brown-Elliot B."/>
            <person name="Wallace R."/>
            <person name="Lenaerts A."/>
            <person name="Ordway D."/>
            <person name="DeGroote M.A."/>
            <person name="Parker T."/>
            <person name="Sizemore C."/>
            <person name="Tallon L.J."/>
            <person name="Sadzewicz L.K."/>
            <person name="Sengamalay N."/>
            <person name="Fraser C.M."/>
            <person name="Hine E."/>
            <person name="Shefchek K.A."/>
            <person name="Das S.P."/>
            <person name="Tettelin H."/>
        </authorList>
    </citation>
    <scope>NUCLEOTIDE SEQUENCE [LARGE SCALE GENOMIC DNA]</scope>
    <source>
        <strain evidence="3">4042</strain>
    </source>
</reference>
<organism evidence="3">
    <name type="scientific">Mycobacterium xenopi 4042</name>
    <dbReference type="NCBI Taxonomy" id="1299334"/>
    <lineage>
        <taxon>Bacteria</taxon>
        <taxon>Bacillati</taxon>
        <taxon>Actinomycetota</taxon>
        <taxon>Actinomycetes</taxon>
        <taxon>Mycobacteriales</taxon>
        <taxon>Mycobacteriaceae</taxon>
        <taxon>Mycobacterium</taxon>
    </lineage>
</organism>
<sequence length="155" mass="16625">MRAGVCEVQGLAYPGVDRRRRRDRRGDRHRPAADLLKGAASDPPRLPASTPATNPARPTSPAHGVQRSEHLRRRLHACPQVPQDDRQVPNGKTSRSGRSPAFSAASSSPRPPPCSSSSKRYPPMLPTLFIAAAATILGVIASRRIGFSMAAPAHD</sequence>
<comment type="caution">
    <text evidence="3">The sequence shown here is derived from an EMBL/GenBank/DDBJ whole genome shotgun (WGS) entry which is preliminary data.</text>
</comment>
<keyword evidence="2" id="KW-0812">Transmembrane</keyword>
<gene>
    <name evidence="3" type="ORF">I553_3863</name>
</gene>
<dbReference type="AlphaFoldDB" id="X8AME7"/>
<evidence type="ECO:0000256" key="1">
    <source>
        <dbReference type="SAM" id="MobiDB-lite"/>
    </source>
</evidence>
<feature type="transmembrane region" description="Helical" evidence="2">
    <location>
        <begin position="121"/>
        <end position="141"/>
    </location>
</feature>
<feature type="region of interest" description="Disordered" evidence="1">
    <location>
        <begin position="1"/>
        <end position="119"/>
    </location>
</feature>
<evidence type="ECO:0000313" key="3">
    <source>
        <dbReference type="EMBL" id="EUA33082.1"/>
    </source>
</evidence>
<protein>
    <submittedName>
        <fullName evidence="3">Uncharacterized protein</fullName>
    </submittedName>
</protein>
<proteinExistence type="predicted"/>